<dbReference type="AlphaFoldDB" id="A0A378YJ35"/>
<proteinExistence type="predicted"/>
<protein>
    <recommendedName>
        <fullName evidence="3">Hsp70 family protein</fullName>
    </recommendedName>
</protein>
<evidence type="ECO:0008006" key="3">
    <source>
        <dbReference type="Google" id="ProtNLM"/>
    </source>
</evidence>
<gene>
    <name evidence="1" type="ORF">NCTC1934_02705</name>
</gene>
<sequence>MTVDLVVTERRVRACTREICWDGPPTVAPASAGTGLTAGVPPSLGASLVAFADSDRIAFAHRAAGDTRGYLGRDGYCLPTVVDAWTAVLRHALTSLRLPSPELSGPQLSSLRLSGPQRITAACPTAWGARPLAVLRAAARRCGATVEFDTLAVRAASAEPATGYEQRVLVLEFGSTSTTATVVARTPNSARIERCEYEPLSGATESFQRGATEPFQRTAADGLAELLERAVDDCPPTRTIVLGEREAVPPRTLRALLTTGRRPTDIRWLEDSRLSRDPGA</sequence>
<name>A0A378YJ35_9NOCA</name>
<dbReference type="STRING" id="1406858.GCA_000710895_07333"/>
<keyword evidence="2" id="KW-1185">Reference proteome</keyword>
<organism evidence="1 2">
    <name type="scientific">Nocardia otitidiscaviarum</name>
    <dbReference type="NCBI Taxonomy" id="1823"/>
    <lineage>
        <taxon>Bacteria</taxon>
        <taxon>Bacillati</taxon>
        <taxon>Actinomycetota</taxon>
        <taxon>Actinomycetes</taxon>
        <taxon>Mycobacteriales</taxon>
        <taxon>Nocardiaceae</taxon>
        <taxon>Nocardia</taxon>
    </lineage>
</organism>
<evidence type="ECO:0000313" key="2">
    <source>
        <dbReference type="Proteomes" id="UP000255467"/>
    </source>
</evidence>
<dbReference type="Proteomes" id="UP000255467">
    <property type="component" value="Unassembled WGS sequence"/>
</dbReference>
<dbReference type="EMBL" id="UGRY01000002">
    <property type="protein sequence ID" value="SUA76773.1"/>
    <property type="molecule type" value="Genomic_DNA"/>
</dbReference>
<evidence type="ECO:0000313" key="1">
    <source>
        <dbReference type="EMBL" id="SUA76773.1"/>
    </source>
</evidence>
<reference evidence="1 2" key="1">
    <citation type="submission" date="2018-06" db="EMBL/GenBank/DDBJ databases">
        <authorList>
            <consortium name="Pathogen Informatics"/>
            <person name="Doyle S."/>
        </authorList>
    </citation>
    <scope>NUCLEOTIDE SEQUENCE [LARGE SCALE GENOMIC DNA]</scope>
    <source>
        <strain evidence="1 2">NCTC1934</strain>
    </source>
</reference>
<accession>A0A378YJ35</accession>